<dbReference type="OrthoDB" id="3820069at2"/>
<proteinExistence type="predicted"/>
<comment type="caution">
    <text evidence="1">The sequence shown here is derived from an EMBL/GenBank/DDBJ whole genome shotgun (WGS) entry which is preliminary data.</text>
</comment>
<evidence type="ECO:0000313" key="1">
    <source>
        <dbReference type="EMBL" id="TDD18469.1"/>
    </source>
</evidence>
<evidence type="ECO:0000313" key="2">
    <source>
        <dbReference type="Proteomes" id="UP000295172"/>
    </source>
</evidence>
<dbReference type="RefSeq" id="WP_132324584.1">
    <property type="nucleotide sequence ID" value="NZ_SMKR01000132.1"/>
</dbReference>
<dbReference type="AlphaFoldDB" id="A0A4R4WHG6"/>
<dbReference type="EMBL" id="SMKR01000132">
    <property type="protein sequence ID" value="TDD18469.1"/>
    <property type="molecule type" value="Genomic_DNA"/>
</dbReference>
<protein>
    <submittedName>
        <fullName evidence="1">Uncharacterized protein</fullName>
    </submittedName>
</protein>
<organism evidence="1 2">
    <name type="scientific">Kribbella turkmenica</name>
    <dbReference type="NCBI Taxonomy" id="2530375"/>
    <lineage>
        <taxon>Bacteria</taxon>
        <taxon>Bacillati</taxon>
        <taxon>Actinomycetota</taxon>
        <taxon>Actinomycetes</taxon>
        <taxon>Propionibacteriales</taxon>
        <taxon>Kribbellaceae</taxon>
        <taxon>Kribbella</taxon>
    </lineage>
</organism>
<dbReference type="Proteomes" id="UP000295172">
    <property type="component" value="Unassembled WGS sequence"/>
</dbReference>
<sequence>MSAKRGVYPDEAQVMADWQAVLSATKYHLRWLRCRLRTSPRAEPEPSGRSDNALGRLAQAIGAGADLLAVQDAAASWAFEVRDDLIAARAEVASIALIGARAGVRNTAARTHGRAHLLRVAEELADLAGADVRRAGLGGLAGLAASWPAAQAGDLQAVATAAARWERTHASVPPQTVLTRDLRSTTAQLRTVVSIARYLVTSLLSAPNAGLDRATRHSLLTVGSELLSFELSARGVQQAWRRRLSDLSGSSQSPGWERTSS</sequence>
<keyword evidence="2" id="KW-1185">Reference proteome</keyword>
<gene>
    <name evidence="1" type="ORF">E1218_25920</name>
</gene>
<reference evidence="1 2" key="1">
    <citation type="submission" date="2019-02" db="EMBL/GenBank/DDBJ databases">
        <title>Draft genome sequences of novel Actinobacteria.</title>
        <authorList>
            <person name="Sahin N."/>
            <person name="Ay H."/>
            <person name="Saygin H."/>
        </authorList>
    </citation>
    <scope>NUCLEOTIDE SEQUENCE [LARGE SCALE GENOMIC DNA]</scope>
    <source>
        <strain evidence="1 2">16K104</strain>
    </source>
</reference>
<accession>A0A4R4WHG6</accession>
<name>A0A4R4WHG6_9ACTN</name>